<evidence type="ECO:0000256" key="3">
    <source>
        <dbReference type="SAM" id="SignalP"/>
    </source>
</evidence>
<feature type="compositionally biased region" description="Low complexity" evidence="1">
    <location>
        <begin position="385"/>
        <end position="401"/>
    </location>
</feature>
<feature type="compositionally biased region" description="Acidic residues" evidence="1">
    <location>
        <begin position="56"/>
        <end position="75"/>
    </location>
</feature>
<feature type="transmembrane region" description="Helical" evidence="2">
    <location>
        <begin position="281"/>
        <end position="308"/>
    </location>
</feature>
<proteinExistence type="predicted"/>
<feature type="region of interest" description="Disordered" evidence="1">
    <location>
        <begin position="385"/>
        <end position="553"/>
    </location>
</feature>
<keyword evidence="2" id="KW-0812">Transmembrane</keyword>
<feature type="compositionally biased region" description="Gly residues" evidence="1">
    <location>
        <begin position="407"/>
        <end position="429"/>
    </location>
</feature>
<feature type="transmembrane region" description="Helical" evidence="2">
    <location>
        <begin position="167"/>
        <end position="189"/>
    </location>
</feature>
<keyword evidence="2" id="KW-0472">Membrane</keyword>
<reference evidence="4 5" key="1">
    <citation type="journal article" date="2019" name="Int. J. Syst. Evol. Microbiol.">
        <title>The Global Catalogue of Microorganisms (GCM) 10K type strain sequencing project: providing services to taxonomists for standard genome sequencing and annotation.</title>
        <authorList>
            <consortium name="The Broad Institute Genomics Platform"/>
            <consortium name="The Broad Institute Genome Sequencing Center for Infectious Disease"/>
            <person name="Wu L."/>
            <person name="Ma J."/>
        </authorList>
    </citation>
    <scope>NUCLEOTIDE SEQUENCE [LARGE SCALE GENOMIC DNA]</scope>
    <source>
        <strain evidence="4 5">JCM 10667</strain>
    </source>
</reference>
<name>A0ABN1FT72_9ACTN</name>
<feature type="signal peptide" evidence="3">
    <location>
        <begin position="1"/>
        <end position="34"/>
    </location>
</feature>
<accession>A0ABN1FT72</accession>
<dbReference type="Proteomes" id="UP001501427">
    <property type="component" value="Unassembled WGS sequence"/>
</dbReference>
<dbReference type="Pfam" id="PF19590">
    <property type="entry name" value="TrbL_3"/>
    <property type="match status" value="1"/>
</dbReference>
<dbReference type="EMBL" id="BAAAHD010000089">
    <property type="protein sequence ID" value="GAA0597269.1"/>
    <property type="molecule type" value="Genomic_DNA"/>
</dbReference>
<evidence type="ECO:0000256" key="2">
    <source>
        <dbReference type="SAM" id="Phobius"/>
    </source>
</evidence>
<gene>
    <name evidence="4" type="ORF">GCM10009546_69150</name>
</gene>
<feature type="transmembrane region" description="Helical" evidence="2">
    <location>
        <begin position="136"/>
        <end position="155"/>
    </location>
</feature>
<comment type="caution">
    <text evidence="4">The sequence shown here is derived from an EMBL/GenBank/DDBJ whole genome shotgun (WGS) entry which is preliminary data.</text>
</comment>
<dbReference type="InterPro" id="IPR006311">
    <property type="entry name" value="TAT_signal"/>
</dbReference>
<feature type="transmembrane region" description="Helical" evidence="2">
    <location>
        <begin position="328"/>
        <end position="348"/>
    </location>
</feature>
<dbReference type="InterPro" id="IPR045782">
    <property type="entry name" value="TrbL_3"/>
</dbReference>
<feature type="compositionally biased region" description="Low complexity" evidence="1">
    <location>
        <begin position="43"/>
        <end position="55"/>
    </location>
</feature>
<evidence type="ECO:0000313" key="5">
    <source>
        <dbReference type="Proteomes" id="UP001501427"/>
    </source>
</evidence>
<keyword evidence="5" id="KW-1185">Reference proteome</keyword>
<feature type="transmembrane region" description="Helical" evidence="2">
    <location>
        <begin position="255"/>
        <end position="275"/>
    </location>
</feature>
<evidence type="ECO:0000313" key="4">
    <source>
        <dbReference type="EMBL" id="GAA0597269.1"/>
    </source>
</evidence>
<keyword evidence="2" id="KW-1133">Transmembrane helix</keyword>
<sequence>MRAQTRCIRRRRAFVAALLLAGGGVLSLAPHASAEPRPATRQVSAVSVAAPAADPSDPEEGGSSDGDQGEEEGDDCGWVNVGCHTKEAITDWFRSLARDSLEPVLGFLADTQLATPEIGSPGMNAAEQIWATSRTIANTCFVLMVLLAGVMLMAGQTLPGVAAPGQTIVRLVVAFIAMNTSLIVIGYGIQLANGLARSIFMSGADRIDPDQAGRVFAQGIEASINTGGSFFVLVTLVVVVLACILAFIYVMRLAIIMVLVGVAPIALMFHALPLTDGLARLWWRGITGALAIQVCQSFVFITALQLLLSQHSNDGGSFLGAPTAQAELVDLLLVIALLYVLICIPRWVARTVWQPAQPRMLSQLVRTFVVYKGVGAVVGFAGKAARGTRGAARTAKASTTHGRPRPGNGGGPRNGPRGGPSGGPSGGTGPRPDRGPGHGPQCRQPRGPDRRHRPRPGSANGPRSGPHNAAHGRPGPHHRPGHGAAPRGAPHRPHVPPVPGRTGAGGPARPHPRIPTQPPTRPYRRAESPRRPAPRRFMRLDPPRNRRHGRRNR</sequence>
<organism evidence="4 5">
    <name type="scientific">Actinomadura livida</name>
    <dbReference type="NCBI Taxonomy" id="79909"/>
    <lineage>
        <taxon>Bacteria</taxon>
        <taxon>Bacillati</taxon>
        <taxon>Actinomycetota</taxon>
        <taxon>Actinomycetes</taxon>
        <taxon>Streptosporangiales</taxon>
        <taxon>Thermomonosporaceae</taxon>
        <taxon>Actinomadura</taxon>
    </lineage>
</organism>
<feature type="region of interest" description="Disordered" evidence="1">
    <location>
        <begin position="35"/>
        <end position="77"/>
    </location>
</feature>
<evidence type="ECO:0000256" key="1">
    <source>
        <dbReference type="SAM" id="MobiDB-lite"/>
    </source>
</evidence>
<feature type="chain" id="PRO_5045946017" evidence="3">
    <location>
        <begin position="35"/>
        <end position="553"/>
    </location>
</feature>
<keyword evidence="3" id="KW-0732">Signal</keyword>
<protein>
    <submittedName>
        <fullName evidence="4">Uncharacterized protein</fullName>
    </submittedName>
</protein>
<dbReference type="PROSITE" id="PS51318">
    <property type="entry name" value="TAT"/>
    <property type="match status" value="1"/>
</dbReference>
<feature type="transmembrane region" description="Helical" evidence="2">
    <location>
        <begin position="230"/>
        <end position="250"/>
    </location>
</feature>